<organism evidence="1">
    <name type="scientific">marine sediment metagenome</name>
    <dbReference type="NCBI Taxonomy" id="412755"/>
    <lineage>
        <taxon>unclassified sequences</taxon>
        <taxon>metagenomes</taxon>
        <taxon>ecological metagenomes</taxon>
    </lineage>
</organism>
<name>A0A0F9CVE0_9ZZZZ</name>
<dbReference type="PANTHER" id="PTHR43861">
    <property type="entry name" value="TRANS-ACONITATE 2-METHYLTRANSFERASE-RELATED"/>
    <property type="match status" value="1"/>
</dbReference>
<dbReference type="CDD" id="cd02440">
    <property type="entry name" value="AdoMet_MTases"/>
    <property type="match status" value="1"/>
</dbReference>
<evidence type="ECO:0008006" key="2">
    <source>
        <dbReference type="Google" id="ProtNLM"/>
    </source>
</evidence>
<dbReference type="EMBL" id="LAZR01031595">
    <property type="protein sequence ID" value="KKL53303.1"/>
    <property type="molecule type" value="Genomic_DNA"/>
</dbReference>
<dbReference type="Gene3D" id="3.40.50.150">
    <property type="entry name" value="Vaccinia Virus protein VP39"/>
    <property type="match status" value="1"/>
</dbReference>
<comment type="caution">
    <text evidence="1">The sequence shown here is derived from an EMBL/GenBank/DDBJ whole genome shotgun (WGS) entry which is preliminary data.</text>
</comment>
<evidence type="ECO:0000313" key="1">
    <source>
        <dbReference type="EMBL" id="KKL53303.1"/>
    </source>
</evidence>
<dbReference type="PANTHER" id="PTHR43861:SF6">
    <property type="entry name" value="METHYLTRANSFERASE TYPE 11"/>
    <property type="match status" value="1"/>
</dbReference>
<gene>
    <name evidence="1" type="ORF">LCGC14_2276800</name>
</gene>
<reference evidence="1" key="1">
    <citation type="journal article" date="2015" name="Nature">
        <title>Complex archaea that bridge the gap between prokaryotes and eukaryotes.</title>
        <authorList>
            <person name="Spang A."/>
            <person name="Saw J.H."/>
            <person name="Jorgensen S.L."/>
            <person name="Zaremba-Niedzwiedzka K."/>
            <person name="Martijn J."/>
            <person name="Lind A.E."/>
            <person name="van Eijk R."/>
            <person name="Schleper C."/>
            <person name="Guy L."/>
            <person name="Ettema T.J."/>
        </authorList>
    </citation>
    <scope>NUCLEOTIDE SEQUENCE</scope>
</reference>
<proteinExistence type="predicted"/>
<dbReference type="Pfam" id="PF13489">
    <property type="entry name" value="Methyltransf_23"/>
    <property type="match status" value="1"/>
</dbReference>
<dbReference type="InterPro" id="IPR029063">
    <property type="entry name" value="SAM-dependent_MTases_sf"/>
</dbReference>
<sequence length="314" mass="36330">MNSNENSIHCPLCGKLAHGVKLWVKNDVGDILRCMKCGLGFFDPLKLHELADLNPTLYNSKSYYKLLIRTHSDLISRYRTQVKEIYKMVGKKGKLLDVGCSIGMFLNIASSYGFETYGFDINKINLNKAKQFFGIKPLPDNYLNDNDFVNFFDIVTMWDVLEHLPNPVEYLSHLIMVLKPGGLLVVQCPNMESYEFSKFGKNWNWLTPGDHLQFFTPKTLTKVLSAGGFHIIKVKPWMDGLSFSKYMIKLKNRNPTFLFNRLLFKMIKKLNGFFQKVNLNVPIEKVQGIYGWLLQSIHHARRRHSLIKIFAVRP</sequence>
<accession>A0A0F9CVE0</accession>
<dbReference type="SUPFAM" id="SSF53335">
    <property type="entry name" value="S-adenosyl-L-methionine-dependent methyltransferases"/>
    <property type="match status" value="1"/>
</dbReference>
<dbReference type="AlphaFoldDB" id="A0A0F9CVE0"/>
<protein>
    <recommendedName>
        <fullName evidence="2">Methyltransferase type 11 domain-containing protein</fullName>
    </recommendedName>
</protein>